<reference evidence="2 3" key="1">
    <citation type="journal article" date="2016" name="Nat. Commun.">
        <title>Thousands of microbial genomes shed light on interconnected biogeochemical processes in an aquifer system.</title>
        <authorList>
            <person name="Anantharaman K."/>
            <person name="Brown C.T."/>
            <person name="Hug L.A."/>
            <person name="Sharon I."/>
            <person name="Castelle C.J."/>
            <person name="Probst A.J."/>
            <person name="Thomas B.C."/>
            <person name="Singh A."/>
            <person name="Wilkins M.J."/>
            <person name="Karaoz U."/>
            <person name="Brodie E.L."/>
            <person name="Williams K.H."/>
            <person name="Hubbard S.S."/>
            <person name="Banfield J.F."/>
        </authorList>
    </citation>
    <scope>NUCLEOTIDE SEQUENCE [LARGE SCALE GENOMIC DNA]</scope>
</reference>
<dbReference type="STRING" id="1802627.A3A70_02425"/>
<organism evidence="2 3">
    <name type="scientific">candidate division WWE3 bacterium RIFCSPLOWO2_01_FULL_42_11</name>
    <dbReference type="NCBI Taxonomy" id="1802627"/>
    <lineage>
        <taxon>Bacteria</taxon>
        <taxon>Katanobacteria</taxon>
    </lineage>
</organism>
<comment type="caution">
    <text evidence="2">The sequence shown here is derived from an EMBL/GenBank/DDBJ whole genome shotgun (WGS) entry which is preliminary data.</text>
</comment>
<evidence type="ECO:0000313" key="3">
    <source>
        <dbReference type="Proteomes" id="UP000178964"/>
    </source>
</evidence>
<feature type="transmembrane region" description="Helical" evidence="1">
    <location>
        <begin position="36"/>
        <end position="58"/>
    </location>
</feature>
<dbReference type="EMBL" id="MEVK01000004">
    <property type="protein sequence ID" value="OGC59935.1"/>
    <property type="molecule type" value="Genomic_DNA"/>
</dbReference>
<keyword evidence="1" id="KW-0812">Transmembrane</keyword>
<keyword evidence="1" id="KW-0472">Membrane</keyword>
<evidence type="ECO:0000313" key="2">
    <source>
        <dbReference type="EMBL" id="OGC59935.1"/>
    </source>
</evidence>
<protein>
    <submittedName>
        <fullName evidence="2">Uncharacterized protein</fullName>
    </submittedName>
</protein>
<sequence>MWPPLLTLSIIEPQESRLDTISKLGNSITLYFHNDALLYLGIAALIGVVLLVGIFYGYSKAVLVTMYSVLGLGVIFTVNLLMKPQQDTTQAKAVIVPSEINITEEEDAIMITWNTDIPSSGALILGDSQGQERTYFALGGANKSLRHEVLIKPKPDNGMYKIRLLINGRPDEGSIKSISIQ</sequence>
<keyword evidence="1" id="KW-1133">Transmembrane helix</keyword>
<evidence type="ECO:0000256" key="1">
    <source>
        <dbReference type="SAM" id="Phobius"/>
    </source>
</evidence>
<gene>
    <name evidence="2" type="ORF">A3A70_02425</name>
</gene>
<feature type="transmembrane region" description="Helical" evidence="1">
    <location>
        <begin position="64"/>
        <end position="82"/>
    </location>
</feature>
<dbReference type="Proteomes" id="UP000178964">
    <property type="component" value="Unassembled WGS sequence"/>
</dbReference>
<name>A0A1F4VSA2_UNCKA</name>
<accession>A0A1F4VSA2</accession>
<proteinExistence type="predicted"/>
<dbReference type="AlphaFoldDB" id="A0A1F4VSA2"/>